<comment type="subcellular location">
    <subcellularLocation>
        <location evidence="1 10">Cytoplasm</location>
    </subcellularLocation>
</comment>
<comment type="similarity">
    <text evidence="10">Belongs to the class-II aminoacyl-tRNA synthetase family. ProS type 1 subfamily.</text>
</comment>
<dbReference type="InterPro" id="IPR044140">
    <property type="entry name" value="ProRS_anticodon_short"/>
</dbReference>
<feature type="domain" description="Aminoacyl-transfer RNA synthetases class-II family profile" evidence="11">
    <location>
        <begin position="38"/>
        <end position="460"/>
    </location>
</feature>
<comment type="caution">
    <text evidence="12">The sequence shown here is derived from an EMBL/GenBank/DDBJ whole genome shotgun (WGS) entry which is preliminary data.</text>
</comment>
<dbReference type="InterPro" id="IPR006195">
    <property type="entry name" value="aa-tRNA-synth_II"/>
</dbReference>
<evidence type="ECO:0000256" key="7">
    <source>
        <dbReference type="ARBA" id="ARBA00022917"/>
    </source>
</evidence>
<dbReference type="InterPro" id="IPR002314">
    <property type="entry name" value="aa-tRNA-synt_IIb"/>
</dbReference>
<dbReference type="NCBIfam" id="TIGR00409">
    <property type="entry name" value="proS_fam_II"/>
    <property type="match status" value="1"/>
</dbReference>
<evidence type="ECO:0000256" key="1">
    <source>
        <dbReference type="ARBA" id="ARBA00004496"/>
    </source>
</evidence>
<dbReference type="GO" id="GO:0004827">
    <property type="term" value="F:proline-tRNA ligase activity"/>
    <property type="evidence" value="ECO:0007669"/>
    <property type="project" value="UniProtKB-UniRule"/>
</dbReference>
<dbReference type="NCBIfam" id="NF006625">
    <property type="entry name" value="PRK09194.1"/>
    <property type="match status" value="1"/>
</dbReference>
<dbReference type="InterPro" id="IPR050062">
    <property type="entry name" value="Pro-tRNA_synthetase"/>
</dbReference>
<evidence type="ECO:0000313" key="12">
    <source>
        <dbReference type="EMBL" id="HFK24267.1"/>
    </source>
</evidence>
<dbReference type="Pfam" id="PF00587">
    <property type="entry name" value="tRNA-synt_2b"/>
    <property type="match status" value="1"/>
</dbReference>
<proteinExistence type="inferred from homology"/>
<gene>
    <name evidence="10" type="primary">proS</name>
    <name evidence="12" type="ORF">ENS15_06455</name>
</gene>
<dbReference type="SUPFAM" id="SSF52954">
    <property type="entry name" value="Class II aaRS ABD-related"/>
    <property type="match status" value="1"/>
</dbReference>
<keyword evidence="4 10" id="KW-0436">Ligase</keyword>
<dbReference type="HAMAP" id="MF_01569">
    <property type="entry name" value="Pro_tRNA_synth_type1"/>
    <property type="match status" value="1"/>
</dbReference>
<evidence type="ECO:0000256" key="8">
    <source>
        <dbReference type="ARBA" id="ARBA00023146"/>
    </source>
</evidence>
<dbReference type="InterPro" id="IPR033730">
    <property type="entry name" value="ProRS_core_prok"/>
</dbReference>
<organism evidence="12">
    <name type="scientific">candidate division WOR-3 bacterium</name>
    <dbReference type="NCBI Taxonomy" id="2052148"/>
    <lineage>
        <taxon>Bacteria</taxon>
        <taxon>Bacteria division WOR-3</taxon>
    </lineage>
</organism>
<keyword evidence="7 10" id="KW-0648">Protein biosynthesis</keyword>
<comment type="domain">
    <text evidence="10">Consists of three domains: the N-terminal catalytic domain, the editing domain and the C-terminal anticodon-binding domain.</text>
</comment>
<keyword evidence="8 10" id="KW-0030">Aminoacyl-tRNA synthetase</keyword>
<dbReference type="InterPro" id="IPR036621">
    <property type="entry name" value="Anticodon-bd_dom_sf"/>
</dbReference>
<dbReference type="InterPro" id="IPR004154">
    <property type="entry name" value="Anticodon-bd"/>
</dbReference>
<dbReference type="Pfam" id="PF04073">
    <property type="entry name" value="tRNA_edit"/>
    <property type="match status" value="1"/>
</dbReference>
<reference evidence="12" key="1">
    <citation type="journal article" date="2020" name="mSystems">
        <title>Genome- and Community-Level Interaction Insights into Carbon Utilization and Element Cycling Functions of Hydrothermarchaeota in Hydrothermal Sediment.</title>
        <authorList>
            <person name="Zhou Z."/>
            <person name="Liu Y."/>
            <person name="Xu W."/>
            <person name="Pan J."/>
            <person name="Luo Z.H."/>
            <person name="Li M."/>
        </authorList>
    </citation>
    <scope>NUCLEOTIDE SEQUENCE [LARGE SCALE GENOMIC DNA]</scope>
    <source>
        <strain evidence="12">SpSt-464</strain>
    </source>
</reference>
<evidence type="ECO:0000256" key="2">
    <source>
        <dbReference type="ARBA" id="ARBA00011738"/>
    </source>
</evidence>
<dbReference type="PANTHER" id="PTHR42753:SF2">
    <property type="entry name" value="PROLINE--TRNA LIGASE"/>
    <property type="match status" value="1"/>
</dbReference>
<dbReference type="GO" id="GO:0005524">
    <property type="term" value="F:ATP binding"/>
    <property type="evidence" value="ECO:0007669"/>
    <property type="project" value="UniProtKB-UniRule"/>
</dbReference>
<comment type="subunit">
    <text evidence="2 10">Homodimer.</text>
</comment>
<dbReference type="InterPro" id="IPR002316">
    <property type="entry name" value="Pro-tRNA-ligase_IIa"/>
</dbReference>
<evidence type="ECO:0000256" key="4">
    <source>
        <dbReference type="ARBA" id="ARBA00022598"/>
    </source>
</evidence>
<evidence type="ECO:0000256" key="3">
    <source>
        <dbReference type="ARBA" id="ARBA00022490"/>
    </source>
</evidence>
<dbReference type="CDD" id="cd04334">
    <property type="entry name" value="ProRS-INS"/>
    <property type="match status" value="1"/>
</dbReference>
<dbReference type="PROSITE" id="PS50862">
    <property type="entry name" value="AA_TRNA_LIGASE_II"/>
    <property type="match status" value="1"/>
</dbReference>
<dbReference type="SUPFAM" id="SSF55826">
    <property type="entry name" value="YbaK/ProRS associated domain"/>
    <property type="match status" value="1"/>
</dbReference>
<name>A0A7C3J751_UNCW3</name>
<dbReference type="GO" id="GO:0002161">
    <property type="term" value="F:aminoacyl-tRNA deacylase activity"/>
    <property type="evidence" value="ECO:0007669"/>
    <property type="project" value="InterPro"/>
</dbReference>
<dbReference type="InterPro" id="IPR045864">
    <property type="entry name" value="aa-tRNA-synth_II/BPL/LPL"/>
</dbReference>
<dbReference type="PRINTS" id="PR01046">
    <property type="entry name" value="TRNASYNTHPRO"/>
</dbReference>
<evidence type="ECO:0000256" key="6">
    <source>
        <dbReference type="ARBA" id="ARBA00022840"/>
    </source>
</evidence>
<dbReference type="SUPFAM" id="SSF55681">
    <property type="entry name" value="Class II aaRS and biotin synthetases"/>
    <property type="match status" value="1"/>
</dbReference>
<keyword evidence="5 10" id="KW-0547">Nucleotide-binding</keyword>
<dbReference type="AlphaFoldDB" id="A0A7C3J751"/>
<dbReference type="PANTHER" id="PTHR42753">
    <property type="entry name" value="MITOCHONDRIAL RIBOSOME PROTEIN L39/PROLYL-TRNA LIGASE FAMILY MEMBER"/>
    <property type="match status" value="1"/>
</dbReference>
<dbReference type="InterPro" id="IPR023717">
    <property type="entry name" value="Pro-tRNA-Synthase_IIa_type1"/>
</dbReference>
<comment type="function">
    <text evidence="10">Catalyzes the attachment of proline to tRNA(Pro) in a two-step reaction: proline is first activated by ATP to form Pro-AMP and then transferred to the acceptor end of tRNA(Pro). As ProRS can inadvertently accommodate and process non-cognate amino acids such as alanine and cysteine, to avoid such errors it has two additional distinct editing activities against alanine. One activity is designated as 'pretransfer' editing and involves the tRNA(Pro)-independent hydrolysis of activated Ala-AMP. The other activity is designated 'posttransfer' editing and involves deacylation of mischarged Ala-tRNA(Pro). The misacylated Cys-tRNA(Pro) is not edited by ProRS.</text>
</comment>
<keyword evidence="3 10" id="KW-0963">Cytoplasm</keyword>
<dbReference type="CDD" id="cd00861">
    <property type="entry name" value="ProRS_anticodon_short"/>
    <property type="match status" value="1"/>
</dbReference>
<keyword evidence="6 10" id="KW-0067">ATP-binding</keyword>
<accession>A0A7C3J751</accession>
<dbReference type="Pfam" id="PF03129">
    <property type="entry name" value="HGTP_anticodon"/>
    <property type="match status" value="1"/>
</dbReference>
<dbReference type="InterPro" id="IPR007214">
    <property type="entry name" value="YbaK/aa-tRNA-synth-assoc-dom"/>
</dbReference>
<evidence type="ECO:0000256" key="5">
    <source>
        <dbReference type="ARBA" id="ARBA00022741"/>
    </source>
</evidence>
<sequence>MKLTNFLFNSLKEIPKDAEIVSHKLMLRGCFIRQNAAGIYSYLPLGLMVIENIRRIIKEEMDRIGGQELLLPVLTPKEIWEESGRWKDFGDEMFRVKDRKGRDFAMSPTHEEIITDLARREIKSYRDLPQIWYQIQTKFRDEPRPRSGLLRVRQFEMKDSYSLDKDFEGLSISYEKHREAYTRIFKRCGLNFAVVEAASGLMGGRKSQEFMAFSDVGESNVVICENCNNAMNTEVARPFIERSEDVDGNLSEVHTPVEGSIESISDFLKIDKSKLFKSILLIANSQPVFVILPGDRDIDEDKLVLIFGEFFRYATDEEIEKYCKAPKGYISPVNLDIPVYADLSLKGRKGLVSGANKKDYHFININIDRDIKNVKYVDVIKLKENDRCEKCKGKLHIKKTIEIGHIFQLGTKYSESMKAEYLTQNGERKPIVMGSYGIGLGRVASTIVEQNNDENGIIWPISVAPFKLIIIPLNVKEKKIMDEAINLYNRFSIYDALLDDRDLTPGNKFKDADLIGIPYKIIFGNKFLNEGKVEIARRRDNQRFIVDKENVFDKINQLIKEEMERYNV</sequence>
<dbReference type="EC" id="6.1.1.15" evidence="10"/>
<evidence type="ECO:0000256" key="10">
    <source>
        <dbReference type="HAMAP-Rule" id="MF_01569"/>
    </source>
</evidence>
<dbReference type="Gene3D" id="3.30.930.10">
    <property type="entry name" value="Bira Bifunctional Protein, Domain 2"/>
    <property type="match status" value="2"/>
</dbReference>
<protein>
    <recommendedName>
        <fullName evidence="10">Proline--tRNA ligase</fullName>
        <ecNumber evidence="10">6.1.1.15</ecNumber>
    </recommendedName>
    <alternativeName>
        <fullName evidence="10">Prolyl-tRNA synthetase</fullName>
        <shortName evidence="10">ProRS</shortName>
    </alternativeName>
</protein>
<dbReference type="Gene3D" id="3.40.50.800">
    <property type="entry name" value="Anticodon-binding domain"/>
    <property type="match status" value="1"/>
</dbReference>
<dbReference type="CDD" id="cd00779">
    <property type="entry name" value="ProRS_core_prok"/>
    <property type="match status" value="1"/>
</dbReference>
<evidence type="ECO:0000256" key="9">
    <source>
        <dbReference type="ARBA" id="ARBA00047671"/>
    </source>
</evidence>
<dbReference type="EMBL" id="DSTT01000005">
    <property type="protein sequence ID" value="HFK24267.1"/>
    <property type="molecule type" value="Genomic_DNA"/>
</dbReference>
<comment type="catalytic activity">
    <reaction evidence="9 10">
        <text>tRNA(Pro) + L-proline + ATP = L-prolyl-tRNA(Pro) + AMP + diphosphate</text>
        <dbReference type="Rhea" id="RHEA:14305"/>
        <dbReference type="Rhea" id="RHEA-COMP:9700"/>
        <dbReference type="Rhea" id="RHEA-COMP:9702"/>
        <dbReference type="ChEBI" id="CHEBI:30616"/>
        <dbReference type="ChEBI" id="CHEBI:33019"/>
        <dbReference type="ChEBI" id="CHEBI:60039"/>
        <dbReference type="ChEBI" id="CHEBI:78442"/>
        <dbReference type="ChEBI" id="CHEBI:78532"/>
        <dbReference type="ChEBI" id="CHEBI:456215"/>
        <dbReference type="EC" id="6.1.1.15"/>
    </reaction>
</comment>
<evidence type="ECO:0000259" key="11">
    <source>
        <dbReference type="PROSITE" id="PS50862"/>
    </source>
</evidence>
<dbReference type="GO" id="GO:0005829">
    <property type="term" value="C:cytosol"/>
    <property type="evidence" value="ECO:0007669"/>
    <property type="project" value="TreeGrafter"/>
</dbReference>
<dbReference type="InterPro" id="IPR004500">
    <property type="entry name" value="Pro-tRNA-synth_IIa_bac-type"/>
</dbReference>
<dbReference type="GO" id="GO:0006433">
    <property type="term" value="P:prolyl-tRNA aminoacylation"/>
    <property type="evidence" value="ECO:0007669"/>
    <property type="project" value="UniProtKB-UniRule"/>
</dbReference>
<dbReference type="InterPro" id="IPR036754">
    <property type="entry name" value="YbaK/aa-tRNA-synt-asso_dom_sf"/>
</dbReference>